<comment type="caution">
    <text evidence="3">The sequence shown here is derived from an EMBL/GenBank/DDBJ whole genome shotgun (WGS) entry which is preliminary data.</text>
</comment>
<feature type="domain" description="Integrase catalytic" evidence="2">
    <location>
        <begin position="1832"/>
        <end position="1993"/>
    </location>
</feature>
<dbReference type="InterPro" id="IPR005162">
    <property type="entry name" value="Retrotrans_gag_dom"/>
</dbReference>
<dbReference type="Pfam" id="PF13456">
    <property type="entry name" value="RVT_3"/>
    <property type="match status" value="1"/>
</dbReference>
<accession>A0A438IFN0</accession>
<feature type="region of interest" description="Disordered" evidence="1">
    <location>
        <begin position="1093"/>
        <end position="1113"/>
    </location>
</feature>
<dbReference type="Pfam" id="PF00078">
    <property type="entry name" value="RVT_1"/>
    <property type="match status" value="1"/>
</dbReference>
<evidence type="ECO:0000259" key="2">
    <source>
        <dbReference type="PROSITE" id="PS50994"/>
    </source>
</evidence>
<dbReference type="InterPro" id="IPR001584">
    <property type="entry name" value="Integrase_cat-core"/>
</dbReference>
<dbReference type="Pfam" id="PF17921">
    <property type="entry name" value="Integrase_H2C2"/>
    <property type="match status" value="1"/>
</dbReference>
<dbReference type="EMBL" id="QGNW01000113">
    <property type="protein sequence ID" value="RVW95548.1"/>
    <property type="molecule type" value="Genomic_DNA"/>
</dbReference>
<dbReference type="Gene3D" id="3.30.70.270">
    <property type="match status" value="2"/>
</dbReference>
<dbReference type="SUPFAM" id="SSF53098">
    <property type="entry name" value="Ribonuclease H-like"/>
    <property type="match status" value="2"/>
</dbReference>
<dbReference type="Pfam" id="PF03732">
    <property type="entry name" value="Retrotrans_gag"/>
    <property type="match status" value="1"/>
</dbReference>
<feature type="region of interest" description="Disordered" evidence="1">
    <location>
        <begin position="368"/>
        <end position="404"/>
    </location>
</feature>
<evidence type="ECO:0000256" key="1">
    <source>
        <dbReference type="SAM" id="MobiDB-lite"/>
    </source>
</evidence>
<dbReference type="FunFam" id="3.30.70.270:FF:000063">
    <property type="entry name" value="Zinc knuckle domaincontaining protein"/>
    <property type="match status" value="1"/>
</dbReference>
<reference evidence="3 4" key="1">
    <citation type="journal article" date="2018" name="PLoS Genet.">
        <title>Population sequencing reveals clonal diversity and ancestral inbreeding in the grapevine cultivar Chardonnay.</title>
        <authorList>
            <person name="Roach M.J."/>
            <person name="Johnson D.L."/>
            <person name="Bohlmann J."/>
            <person name="van Vuuren H.J."/>
            <person name="Jones S.J."/>
            <person name="Pretorius I.S."/>
            <person name="Schmidt S.A."/>
            <person name="Borneman A.R."/>
        </authorList>
    </citation>
    <scope>NUCLEOTIDE SEQUENCE [LARGE SCALE GENOMIC DNA]</scope>
    <source>
        <strain evidence="4">cv. Chardonnay</strain>
        <tissue evidence="3">Leaf</tissue>
    </source>
</reference>
<dbReference type="CDD" id="cd09274">
    <property type="entry name" value="RNase_HI_RT_Ty3"/>
    <property type="match status" value="1"/>
</dbReference>
<dbReference type="GO" id="GO:0015074">
    <property type="term" value="P:DNA integration"/>
    <property type="evidence" value="ECO:0007669"/>
    <property type="project" value="InterPro"/>
</dbReference>
<dbReference type="PROSITE" id="PS50994">
    <property type="entry name" value="INTEGRASE"/>
    <property type="match status" value="1"/>
</dbReference>
<dbReference type="InterPro" id="IPR012337">
    <property type="entry name" value="RNaseH-like_sf"/>
</dbReference>
<dbReference type="Pfam" id="PF00665">
    <property type="entry name" value="rve"/>
    <property type="match status" value="1"/>
</dbReference>
<dbReference type="PANTHER" id="PTHR48475">
    <property type="entry name" value="RIBONUCLEASE H"/>
    <property type="match status" value="1"/>
</dbReference>
<dbReference type="PANTHER" id="PTHR48475:SF1">
    <property type="entry name" value="RNASE H TYPE-1 DOMAIN-CONTAINING PROTEIN"/>
    <property type="match status" value="1"/>
</dbReference>
<organism evidence="3 4">
    <name type="scientific">Vitis vinifera</name>
    <name type="common">Grape</name>
    <dbReference type="NCBI Taxonomy" id="29760"/>
    <lineage>
        <taxon>Eukaryota</taxon>
        <taxon>Viridiplantae</taxon>
        <taxon>Streptophyta</taxon>
        <taxon>Embryophyta</taxon>
        <taxon>Tracheophyta</taxon>
        <taxon>Spermatophyta</taxon>
        <taxon>Magnoliopsida</taxon>
        <taxon>eudicotyledons</taxon>
        <taxon>Gunneridae</taxon>
        <taxon>Pentapetalae</taxon>
        <taxon>rosids</taxon>
        <taxon>Vitales</taxon>
        <taxon>Vitaceae</taxon>
        <taxon>Viteae</taxon>
        <taxon>Vitis</taxon>
    </lineage>
</organism>
<proteinExistence type="predicted"/>
<name>A0A438IFN0_VITVI</name>
<dbReference type="InterPro" id="IPR002156">
    <property type="entry name" value="RNaseH_domain"/>
</dbReference>
<dbReference type="InterPro" id="IPR043502">
    <property type="entry name" value="DNA/RNA_pol_sf"/>
</dbReference>
<evidence type="ECO:0000313" key="4">
    <source>
        <dbReference type="Proteomes" id="UP000288805"/>
    </source>
</evidence>
<dbReference type="Gene3D" id="1.10.340.70">
    <property type="match status" value="1"/>
</dbReference>
<dbReference type="SUPFAM" id="SSF56672">
    <property type="entry name" value="DNA/RNA polymerases"/>
    <property type="match status" value="1"/>
</dbReference>
<dbReference type="Pfam" id="PF17919">
    <property type="entry name" value="RT_RNaseH_2"/>
    <property type="match status" value="1"/>
</dbReference>
<dbReference type="InterPro" id="IPR041588">
    <property type="entry name" value="Integrase_H2C2"/>
</dbReference>
<dbReference type="InterPro" id="IPR041577">
    <property type="entry name" value="RT_RNaseH_2"/>
</dbReference>
<dbReference type="Proteomes" id="UP000288805">
    <property type="component" value="Unassembled WGS sequence"/>
</dbReference>
<dbReference type="GO" id="GO:0003676">
    <property type="term" value="F:nucleic acid binding"/>
    <property type="evidence" value="ECO:0007669"/>
    <property type="project" value="InterPro"/>
</dbReference>
<dbReference type="InterPro" id="IPR036397">
    <property type="entry name" value="RNaseH_sf"/>
</dbReference>
<evidence type="ECO:0000313" key="3">
    <source>
        <dbReference type="EMBL" id="RVW95548.1"/>
    </source>
</evidence>
<feature type="compositionally biased region" description="Basic and acidic residues" evidence="1">
    <location>
        <begin position="1093"/>
        <end position="1112"/>
    </location>
</feature>
<dbReference type="InterPro" id="IPR000477">
    <property type="entry name" value="RT_dom"/>
</dbReference>
<sequence>MGEPSPLRNPLGTRGSACVEVMTTLHGSTPSLGGVQRVAYRRRVSLDPIKISFLHVGASVDLQSCLGHNWIGYPFLSLLLESLRDHLDSPLWIRVGGRLTRVSDQSDQRDMDSQVVTVDQFAAAMASIQEAIANLGQRIDGQQTQQVPVQEDTSLIPQYHHHLRTDPHARMDKLEQKLRQMRTSEGAITWEDFDGAPVASLPAKFRMPEIERYTGIGCPRIHLRLYSTVMRAHGLDDAQMVMLFPMSLSGAAQRWFASLEVSRRRTWDDLAQEFLRQFAFNTVIDVSRRELEALRQRPEESVTSFISRWREKISQIIDRPSERDQISMIMRSLQPRFARHLMGFPHTDFGSLVQALYGIEEGIARGLWSESSPTDSKGKRPSGGQRSGDVGAISSAGMRPSRRYQTVGQTPGLFSLHTSQRGLLPHISTPSSTDHYLCAEATTSVCSVGYAFESSFSEARRGWIMIPLASRPLPQPIPPRFRMDLHCSYHQGPGHDTDHCTALRHAIQDLIDQGLVNLGQPSVTTNPLPAHSTHAVHPSSGDIHHMDLIEDDSIHMLSWDDGLPEPIVLHDSYEIDGVSLVPQTPAPFSLIPDEAPFQGREIQIVTRSGRIAQPPPPAVRPFEGTASHEEVRREDDEVLRQLQSTQARISIWSLLASSSTHRDALIRALSQIRVETTTTPEGLIHMMTAGRATCIVFSDDDLPPDGLDHVRPLYITVGCSGRRVPSVLLDNGSALNVCPLATAIALGFAPSDFGPSTQTVLRIPTSFNLLLGRPWIHVAGAIPSSLHQKVKFIHDGQVITTLEIEDFHRDFVAMSFDQHSSTVVLDMMRGMTFLPGMGLGRRQQGPSEFIAAIDHDTTFGLGFIPTEADYRHMARLRKERVRARLSHTPFDYPIRPYRMSLADYFVRGSETRPRLEEIDSVVHTDRETELQHLFHQLQLSDGAPDFFFGDYSHVIDGVVPHDEYRDEMDMMTVSQIAGIVQLQPVSAFDMFGVSTIEVFEGTQTLPVPELPEDDSSLFEGIVSPVEGASDLVDPPLSFDVLSGFVSRSDDVSVASFMDLSIFEYSPVSCDSISTSAPHSPITQIFDIDDEIAHPSSDRDSFDHDSGPIDERVSPAAGDVETVDFGTEDQPRELKIGSPLSTDERDRLIHLLRSYLDVFAWSYEDMPGLDPSIVQHHLPTLPHARPVKQKLRRLHPRWSLQVKEEIQKQLSVGFISVVEYPEWLANVVPVPKKDGKVRVCHSMLSFMDGFSGYNQILMAPEDMEKTAFITEWGTYCYRVMPFGLKNAGATYQRAATTLFHDMMHRDVEVYVDDMIVKSRGRADHLDALERFFERIRKFRLRLNPKKCTFGVTSGKLLGHIVSERGIEVDPDKIKAILDMPAPKTEKEIRGFLGRLQYISRFIARLTDICEPIFRLLRKNQPTVWNDDCQFAFEKIKEYLLSPPVLVPPTPGRPLLLYLSVSDMALGCMLAQIDDLGKERAIYYLSKRMLEYEMKYVMIERLCLALVWATRRLRHYMTEYSVHLISRLDPLRYLFDRPALTGRLMRWLVLLTEFDIQYVSQKSIKGSIVADHLASLPTSEDRPVDDDFPDEEFVAMTSLSDGACTSMVQPISQGMGLVFYWYPLRAITFRETALELDIRQMEVFGDSNLVLRQIQGDWKTRDVKLRPYHAYLELLVARFDDLRYVHLPRAQNRFADALATLASSVDIPIDVVIRPLLIESRSGTYPEVATTKDRRALRHLATRFVICGDTLYRRSADGMLLLCLDRASADRVMREVHSGVCGPHMGGHMLARKIMRTGYFWLTMETDCCQFVQKCPECQIHGDLIHAPPSELHALTSPWPFSVWGIDIIGKVSPKSSSGHEFILVAIDYFTKWVEASYARLTSARVASFIRSHIICRYGVPHELISDRGAHFRAEVDTLLQEYGIRHHRSSAYRPQTNGAVEAANKNIKRILRKMVETSRDWSEKLPFALWAYRLFSHLYRSYALLPSISETEWAQARFDQLNLLDERRLRAADHVQAYQRKMARAFKKRVKPRPLQKGDLVLRILRGLIGDPRGKFRPSWSGPYVIRELTPEGAAWLTDLDGNQFSEPTNVDQLKKYYV</sequence>
<dbReference type="Gene3D" id="3.10.10.10">
    <property type="entry name" value="HIV Type 1 Reverse Transcriptase, subunit A, domain 1"/>
    <property type="match status" value="2"/>
</dbReference>
<dbReference type="Gene3D" id="3.30.420.10">
    <property type="entry name" value="Ribonuclease H-like superfamily/Ribonuclease H"/>
    <property type="match status" value="2"/>
</dbReference>
<protein>
    <submittedName>
        <fullName evidence="3">Retrovirus-related Pol polyprotein from transposon 17.6</fullName>
    </submittedName>
</protein>
<dbReference type="GO" id="GO:0004523">
    <property type="term" value="F:RNA-DNA hybrid ribonuclease activity"/>
    <property type="evidence" value="ECO:0007669"/>
    <property type="project" value="InterPro"/>
</dbReference>
<gene>
    <name evidence="3" type="primary">pol_2390</name>
    <name evidence="3" type="ORF">CK203_039156</name>
</gene>
<dbReference type="InterPro" id="IPR043128">
    <property type="entry name" value="Rev_trsase/Diguanyl_cyclase"/>
</dbReference>
<dbReference type="CDD" id="cd01647">
    <property type="entry name" value="RT_LTR"/>
    <property type="match status" value="1"/>
</dbReference>